<dbReference type="PROSITE" id="PS00141">
    <property type="entry name" value="ASP_PROTEASE"/>
    <property type="match status" value="1"/>
</dbReference>
<accession>A0A935CAI9</accession>
<evidence type="ECO:0000259" key="3">
    <source>
        <dbReference type="PROSITE" id="PS50175"/>
    </source>
</evidence>
<evidence type="ECO:0000313" key="5">
    <source>
        <dbReference type="Proteomes" id="UP000611723"/>
    </source>
</evidence>
<dbReference type="GO" id="GO:0004190">
    <property type="term" value="F:aspartic-type endopeptidase activity"/>
    <property type="evidence" value="ECO:0007669"/>
    <property type="project" value="InterPro"/>
</dbReference>
<dbReference type="InterPro" id="IPR001969">
    <property type="entry name" value="Aspartic_peptidase_AS"/>
</dbReference>
<name>A0A935CAI9_9BACT</name>
<evidence type="ECO:0000313" key="4">
    <source>
        <dbReference type="EMBL" id="MBK6266620.1"/>
    </source>
</evidence>
<dbReference type="Gene3D" id="2.40.70.10">
    <property type="entry name" value="Acid Proteases"/>
    <property type="match status" value="1"/>
</dbReference>
<sequence>MRTLKITLWMMLMSMFTYAQDYISTETEFDKRPIVKMNLNGENVWVLLDTGSEYTILNMDSQDKYQYKTYPLSQARYQVQGVGKQLMQMYTVRKAVITFNEIQLKGIILAYDLSNVANSIKQRTGKTIAGIVGLEMMRAHGFVIDVANNKVITKSGNHKKKVLQNEKSTLAVTAN</sequence>
<feature type="domain" description="Peptidase A2" evidence="3">
    <location>
        <begin position="44"/>
        <end position="83"/>
    </location>
</feature>
<keyword evidence="5" id="KW-1185">Reference proteome</keyword>
<feature type="chain" id="PRO_5037794863" evidence="2">
    <location>
        <begin position="20"/>
        <end position="175"/>
    </location>
</feature>
<organism evidence="4 5">
    <name type="scientific">Marivirga aurantiaca</name>
    <dbReference type="NCBI Taxonomy" id="2802615"/>
    <lineage>
        <taxon>Bacteria</taxon>
        <taxon>Pseudomonadati</taxon>
        <taxon>Bacteroidota</taxon>
        <taxon>Cytophagia</taxon>
        <taxon>Cytophagales</taxon>
        <taxon>Marivirgaceae</taxon>
        <taxon>Marivirga</taxon>
    </lineage>
</organism>
<keyword evidence="2" id="KW-0732">Signal</keyword>
<feature type="signal peptide" evidence="2">
    <location>
        <begin position="1"/>
        <end position="19"/>
    </location>
</feature>
<dbReference type="PROSITE" id="PS50175">
    <property type="entry name" value="ASP_PROT_RETROV"/>
    <property type="match status" value="1"/>
</dbReference>
<evidence type="ECO:0000256" key="1">
    <source>
        <dbReference type="ARBA" id="ARBA00022801"/>
    </source>
</evidence>
<dbReference type="AlphaFoldDB" id="A0A935CAI9"/>
<dbReference type="GO" id="GO:0006508">
    <property type="term" value="P:proteolysis"/>
    <property type="evidence" value="ECO:0007669"/>
    <property type="project" value="InterPro"/>
</dbReference>
<gene>
    <name evidence="4" type="ORF">JKA74_16360</name>
</gene>
<dbReference type="InterPro" id="IPR021109">
    <property type="entry name" value="Peptidase_aspartic_dom_sf"/>
</dbReference>
<dbReference type="InterPro" id="IPR001995">
    <property type="entry name" value="Peptidase_A2_cat"/>
</dbReference>
<keyword evidence="1" id="KW-0378">Hydrolase</keyword>
<evidence type="ECO:0000256" key="2">
    <source>
        <dbReference type="SAM" id="SignalP"/>
    </source>
</evidence>
<dbReference type="Pfam" id="PF13650">
    <property type="entry name" value="Asp_protease_2"/>
    <property type="match status" value="1"/>
</dbReference>
<proteinExistence type="predicted"/>
<dbReference type="EMBL" id="JAEQBW010000009">
    <property type="protein sequence ID" value="MBK6266620.1"/>
    <property type="molecule type" value="Genomic_DNA"/>
</dbReference>
<comment type="caution">
    <text evidence="4">The sequence shown here is derived from an EMBL/GenBank/DDBJ whole genome shotgun (WGS) entry which is preliminary data.</text>
</comment>
<dbReference type="Proteomes" id="UP000611723">
    <property type="component" value="Unassembled WGS sequence"/>
</dbReference>
<reference evidence="4" key="1">
    <citation type="submission" date="2021-01" db="EMBL/GenBank/DDBJ databases">
        <title>Marivirga aurantiaca sp. nov., isolated from intertidal surface sediments.</title>
        <authorList>
            <person name="Zhang M."/>
        </authorList>
    </citation>
    <scope>NUCLEOTIDE SEQUENCE</scope>
    <source>
        <strain evidence="4">S37H4</strain>
    </source>
</reference>
<dbReference type="RefSeq" id="WP_201432304.1">
    <property type="nucleotide sequence ID" value="NZ_JAEQBW010000009.1"/>
</dbReference>
<protein>
    <submittedName>
        <fullName evidence="4">Retropepsin-like domain-containing protein</fullName>
    </submittedName>
</protein>
<dbReference type="SUPFAM" id="SSF50630">
    <property type="entry name" value="Acid proteases"/>
    <property type="match status" value="1"/>
</dbReference>